<dbReference type="KEGG" id="spzr:G5C33_13655"/>
<dbReference type="InterPro" id="IPR029045">
    <property type="entry name" value="ClpP/crotonase-like_dom_sf"/>
</dbReference>
<dbReference type="Gene3D" id="3.90.226.10">
    <property type="entry name" value="2-enoyl-CoA Hydratase, Chain A, domain 1"/>
    <property type="match status" value="1"/>
</dbReference>
<dbReference type="GO" id="GO:0006635">
    <property type="term" value="P:fatty acid beta-oxidation"/>
    <property type="evidence" value="ECO:0007669"/>
    <property type="project" value="TreeGrafter"/>
</dbReference>
<organism evidence="1 2">
    <name type="scientific">Stakelama tenebrarum</name>
    <dbReference type="NCBI Taxonomy" id="2711215"/>
    <lineage>
        <taxon>Bacteria</taxon>
        <taxon>Pseudomonadati</taxon>
        <taxon>Pseudomonadota</taxon>
        <taxon>Alphaproteobacteria</taxon>
        <taxon>Sphingomonadales</taxon>
        <taxon>Sphingomonadaceae</taxon>
        <taxon>Stakelama</taxon>
    </lineage>
</organism>
<reference evidence="1 2" key="1">
    <citation type="submission" date="2020-02" db="EMBL/GenBank/DDBJ databases">
        <authorList>
            <person name="Zheng R.K."/>
            <person name="Sun C.M."/>
        </authorList>
    </citation>
    <scope>NUCLEOTIDE SEQUENCE [LARGE SCALE GENOMIC DNA]</scope>
    <source>
        <strain evidence="2">zrk23</strain>
    </source>
</reference>
<dbReference type="CDD" id="cd06558">
    <property type="entry name" value="crotonase-like"/>
    <property type="match status" value="1"/>
</dbReference>
<keyword evidence="2" id="KW-1185">Reference proteome</keyword>
<dbReference type="InterPro" id="IPR001753">
    <property type="entry name" value="Enoyl-CoA_hydra/iso"/>
</dbReference>
<protein>
    <submittedName>
        <fullName evidence="1">Enoyl-CoA hydratase/isomerase family protein</fullName>
    </submittedName>
</protein>
<dbReference type="AlphaFoldDB" id="A0A6G6Y726"/>
<dbReference type="SUPFAM" id="SSF52096">
    <property type="entry name" value="ClpP/crotonase"/>
    <property type="match status" value="1"/>
</dbReference>
<gene>
    <name evidence="1" type="ORF">G5C33_13655</name>
</gene>
<evidence type="ECO:0000313" key="2">
    <source>
        <dbReference type="Proteomes" id="UP000501568"/>
    </source>
</evidence>
<evidence type="ECO:0000313" key="1">
    <source>
        <dbReference type="EMBL" id="QIG80725.1"/>
    </source>
</evidence>
<keyword evidence="1" id="KW-0413">Isomerase</keyword>
<dbReference type="PANTHER" id="PTHR11941">
    <property type="entry name" value="ENOYL-COA HYDRATASE-RELATED"/>
    <property type="match status" value="1"/>
</dbReference>
<accession>A0A6G6Y726</accession>
<dbReference type="GO" id="GO:0016853">
    <property type="term" value="F:isomerase activity"/>
    <property type="evidence" value="ECO:0007669"/>
    <property type="project" value="UniProtKB-KW"/>
</dbReference>
<dbReference type="Pfam" id="PF00378">
    <property type="entry name" value="ECH_1"/>
    <property type="match status" value="1"/>
</dbReference>
<name>A0A6G6Y726_9SPHN</name>
<sequence>MVEEGLRIDPNRMAGGWPDLPIAFVALDTGPLEMPPLPPYPVVGIGDPGHPSGRRLDAVVEPPVSLAGLAASARANPLAASAAMRLLRRIDAMPVDAAIEQESLAYGALQAGAEHAAWLARREVAPQPPGRLHVTRTGNLLELVLDRPQARNAIDRVMRDALFEAFTVAELDRDIERVTLRAAGPAFSMGGDLAEFGTTRDPDVAHAIRMQTLPAIPLSRRADIYHVHIQGGCVGAGLELAAFAARVTASPRAWFQLPELAMGLIPGAGGCVSVPRRIGRQRAGLMILSGKRINARTALDWGLIDAIEDLPPVDPARADSD</sequence>
<dbReference type="EMBL" id="CP049109">
    <property type="protein sequence ID" value="QIG80725.1"/>
    <property type="molecule type" value="Genomic_DNA"/>
</dbReference>
<dbReference type="PANTHER" id="PTHR11941:SF54">
    <property type="entry name" value="ENOYL-COA HYDRATASE, MITOCHONDRIAL"/>
    <property type="match status" value="1"/>
</dbReference>
<proteinExistence type="predicted"/>
<dbReference type="RefSeq" id="WP_165327733.1">
    <property type="nucleotide sequence ID" value="NZ_CP049109.1"/>
</dbReference>
<dbReference type="Proteomes" id="UP000501568">
    <property type="component" value="Chromosome"/>
</dbReference>